<dbReference type="Proteomes" id="UP000238348">
    <property type="component" value="Chromosome"/>
</dbReference>
<dbReference type="EMBL" id="CP012673">
    <property type="protein sequence ID" value="AUX41043.1"/>
    <property type="molecule type" value="Genomic_DNA"/>
</dbReference>
<gene>
    <name evidence="2" type="ORF">SOCE26_024480</name>
</gene>
<evidence type="ECO:0000256" key="1">
    <source>
        <dbReference type="SAM" id="Phobius"/>
    </source>
</evidence>
<name>A0A2L0EP08_SORCE</name>
<dbReference type="AlphaFoldDB" id="A0A2L0EP08"/>
<accession>A0A2L0EP08</accession>
<evidence type="ECO:0000313" key="2">
    <source>
        <dbReference type="EMBL" id="AUX41043.1"/>
    </source>
</evidence>
<keyword evidence="1" id="KW-0472">Membrane</keyword>
<reference evidence="2 3" key="1">
    <citation type="submission" date="2015-09" db="EMBL/GenBank/DDBJ databases">
        <title>Sorangium comparison.</title>
        <authorList>
            <person name="Zaburannyi N."/>
            <person name="Bunk B."/>
            <person name="Overmann J."/>
            <person name="Mueller R."/>
        </authorList>
    </citation>
    <scope>NUCLEOTIDE SEQUENCE [LARGE SCALE GENOMIC DNA]</scope>
    <source>
        <strain evidence="2 3">So ce26</strain>
    </source>
</reference>
<keyword evidence="1" id="KW-0812">Transmembrane</keyword>
<evidence type="ECO:0008006" key="4">
    <source>
        <dbReference type="Google" id="ProtNLM"/>
    </source>
</evidence>
<sequence>MVNATMNAGVNARRARVSRRTGERGAAVFVVVLVISMLTAIGVFAAHAATLSTIASGHERQMTQTHYATEYAMSLVLADLERAGSLNEIDAAVHQSTLAGFPPQCSVPTLDTTPYCFSFIPRTLQAKAAEDLIEPPVPGSPVAAEPGSLGLANVSWNFKVELADKTAGIAGPAGMDETSSGAVNVKYCMVTLNARGLLWPNATSDEADDIANAGSQESLSAHLTLPCSTQ</sequence>
<organism evidence="2 3">
    <name type="scientific">Sorangium cellulosum</name>
    <name type="common">Polyangium cellulosum</name>
    <dbReference type="NCBI Taxonomy" id="56"/>
    <lineage>
        <taxon>Bacteria</taxon>
        <taxon>Pseudomonadati</taxon>
        <taxon>Myxococcota</taxon>
        <taxon>Polyangia</taxon>
        <taxon>Polyangiales</taxon>
        <taxon>Polyangiaceae</taxon>
        <taxon>Sorangium</taxon>
    </lineage>
</organism>
<protein>
    <recommendedName>
        <fullName evidence="4">Type 4 fimbrial biogenesis protein PilX N-terminal domain-containing protein</fullName>
    </recommendedName>
</protein>
<evidence type="ECO:0000313" key="3">
    <source>
        <dbReference type="Proteomes" id="UP000238348"/>
    </source>
</evidence>
<dbReference type="RefSeq" id="WP_234023601.1">
    <property type="nucleotide sequence ID" value="NZ_CP012673.1"/>
</dbReference>
<feature type="transmembrane region" description="Helical" evidence="1">
    <location>
        <begin position="26"/>
        <end position="46"/>
    </location>
</feature>
<proteinExistence type="predicted"/>
<keyword evidence="1" id="KW-1133">Transmembrane helix</keyword>